<feature type="compositionally biased region" description="Basic and acidic residues" evidence="1">
    <location>
        <begin position="135"/>
        <end position="145"/>
    </location>
</feature>
<dbReference type="Pfam" id="PF01161">
    <property type="entry name" value="PBP"/>
    <property type="match status" value="1"/>
</dbReference>
<reference evidence="2" key="1">
    <citation type="submission" date="2019-11" db="EMBL/GenBank/DDBJ databases">
        <title>Acidithiobacillus ferrianus sp. nov.: a facultatively anaerobic and extremely acidophilic chemolithoautotroph.</title>
        <authorList>
            <person name="Norris P.R."/>
            <person name="Falagan C."/>
            <person name="Moya-Beltran A."/>
            <person name="Castro M."/>
            <person name="Quatrini R."/>
            <person name="Johnson D.B."/>
        </authorList>
    </citation>
    <scope>NUCLEOTIDE SEQUENCE [LARGE SCALE GENOMIC DNA]</scope>
    <source>
        <strain evidence="2">MG</strain>
    </source>
</reference>
<protein>
    <submittedName>
        <fullName evidence="2">YbhB/YbcL family Raf kinase inhibitor-like protein</fullName>
    </submittedName>
</protein>
<evidence type="ECO:0000313" key="2">
    <source>
        <dbReference type="EMBL" id="NDU42732.1"/>
    </source>
</evidence>
<accession>A0A845U525</accession>
<proteinExistence type="predicted"/>
<evidence type="ECO:0000256" key="1">
    <source>
        <dbReference type="SAM" id="MobiDB-lite"/>
    </source>
</evidence>
<name>A0A845U525_9PROT</name>
<sequence>MAEMKIFSTGIDPSDWIPRRFTQPGDGRTPPIFWQHLPPDTKSLVLLMEHREAEAGRKVRWLLYDMPPAAEGIHEGGPLPEGTKPGRNDFGTIAYRPPEANANHQLQHYDFILMATDLPTLGLAEGANWESVKGRLRTEDHRDELAPPPAGDPRGREFHPLGHIIDHAEFSGHFALDTDKRV</sequence>
<dbReference type="InterPro" id="IPR036610">
    <property type="entry name" value="PEBP-like_sf"/>
</dbReference>
<comment type="caution">
    <text evidence="2">The sequence shown here is derived from an EMBL/GenBank/DDBJ whole genome shotgun (WGS) entry which is preliminary data.</text>
</comment>
<dbReference type="Gene3D" id="3.90.280.10">
    <property type="entry name" value="PEBP-like"/>
    <property type="match status" value="1"/>
</dbReference>
<feature type="region of interest" description="Disordered" evidence="1">
    <location>
        <begin position="135"/>
        <end position="158"/>
    </location>
</feature>
<dbReference type="InterPro" id="IPR008914">
    <property type="entry name" value="PEBP"/>
</dbReference>
<dbReference type="EMBL" id="WNJL01000034">
    <property type="protein sequence ID" value="NDU42732.1"/>
    <property type="molecule type" value="Genomic_DNA"/>
</dbReference>
<dbReference type="RefSeq" id="WP_163097968.1">
    <property type="nucleotide sequence ID" value="NZ_CP127523.1"/>
</dbReference>
<gene>
    <name evidence="2" type="ORF">GL267_08795</name>
</gene>
<dbReference type="SUPFAM" id="SSF49777">
    <property type="entry name" value="PEBP-like"/>
    <property type="match status" value="1"/>
</dbReference>
<dbReference type="AlphaFoldDB" id="A0A845U525"/>
<organism evidence="2">
    <name type="scientific">Acidithiobacillus ferrianus</name>
    <dbReference type="NCBI Taxonomy" id="2678518"/>
    <lineage>
        <taxon>Bacteria</taxon>
        <taxon>Pseudomonadati</taxon>
        <taxon>Pseudomonadota</taxon>
        <taxon>Acidithiobacillia</taxon>
        <taxon>Acidithiobacillales</taxon>
        <taxon>Acidithiobacillaceae</taxon>
        <taxon>Acidithiobacillus</taxon>
    </lineage>
</organism>